<name>A0A5J4PUU7_9ZZZZ</name>
<accession>A0A5J4PUU7</accession>
<sequence>MTTPKNVLKTGALVFTAIFSLSCGHSLKLAAQTPPRIINIINFIRQSEPRDGAVTEDVLYETVVQQIKQLSEHQLPGTFLLQYDALINPRYQTLLKDNSMPVCEIGAWWEITQPHVEAAGLNWRGRSSWDWHADVGFATGYSPEEREKLVDVYMEKFKSIFGKYPASVGSWFIDAHSLAYMYDKYHITAFCNCKDQIGTDGYTLW</sequence>
<reference evidence="1" key="1">
    <citation type="submission" date="2019-03" db="EMBL/GenBank/DDBJ databases">
        <title>Single cell metagenomics reveals metabolic interactions within the superorganism composed of flagellate Streblomastix strix and complex community of Bacteroidetes bacteria on its surface.</title>
        <authorList>
            <person name="Treitli S.C."/>
            <person name="Kolisko M."/>
            <person name="Husnik F."/>
            <person name="Keeling P."/>
            <person name="Hampl V."/>
        </authorList>
    </citation>
    <scope>NUCLEOTIDE SEQUENCE</scope>
    <source>
        <strain evidence="1">STM</strain>
    </source>
</reference>
<dbReference type="PROSITE" id="PS51257">
    <property type="entry name" value="PROKAR_LIPOPROTEIN"/>
    <property type="match status" value="1"/>
</dbReference>
<dbReference type="AlphaFoldDB" id="A0A5J4PUU7"/>
<dbReference type="EMBL" id="SNRY01006538">
    <property type="protein sequence ID" value="KAA6312374.1"/>
    <property type="molecule type" value="Genomic_DNA"/>
</dbReference>
<proteinExistence type="predicted"/>
<protein>
    <submittedName>
        <fullName evidence="1">Uncharacterized protein</fullName>
    </submittedName>
</protein>
<gene>
    <name evidence="1" type="ORF">EZS27_036684</name>
</gene>
<comment type="caution">
    <text evidence="1">The sequence shown here is derived from an EMBL/GenBank/DDBJ whole genome shotgun (WGS) entry which is preliminary data.</text>
</comment>
<organism evidence="1">
    <name type="scientific">termite gut metagenome</name>
    <dbReference type="NCBI Taxonomy" id="433724"/>
    <lineage>
        <taxon>unclassified sequences</taxon>
        <taxon>metagenomes</taxon>
        <taxon>organismal metagenomes</taxon>
    </lineage>
</organism>
<evidence type="ECO:0000313" key="1">
    <source>
        <dbReference type="EMBL" id="KAA6312374.1"/>
    </source>
</evidence>